<evidence type="ECO:0000313" key="1">
    <source>
        <dbReference type="EMBL" id="BDD50358.1"/>
    </source>
</evidence>
<dbReference type="Proteomes" id="UP001320460">
    <property type="component" value="Chromosome"/>
</dbReference>
<accession>A0ABM7VTP5</accession>
<proteinExistence type="predicted"/>
<sequence length="86" mass="9947">MSDALLEYAYRRIVELEKLLLVDVAETVWPAEVKLVLSQVERAGDLPAHHQRRLKHHINRMWLEKMPVPSIVDAAKSLAIVMEKYS</sequence>
<protein>
    <submittedName>
        <fullName evidence="1">Uncharacterized protein</fullName>
    </submittedName>
</protein>
<name>A0ABM7VTP5_9ENTR</name>
<gene>
    <name evidence="1" type="ORF">PDTA9734_18450</name>
</gene>
<dbReference type="RefSeq" id="WP_125124265.1">
    <property type="nucleotide sequence ID" value="NZ_AP025334.1"/>
</dbReference>
<organism evidence="1 2">
    <name type="scientific">Phytobacter diazotrophicus</name>
    <dbReference type="NCBI Taxonomy" id="395631"/>
    <lineage>
        <taxon>Bacteria</taxon>
        <taxon>Pseudomonadati</taxon>
        <taxon>Pseudomonadota</taxon>
        <taxon>Gammaproteobacteria</taxon>
        <taxon>Enterobacterales</taxon>
        <taxon>Enterobacteriaceae</taxon>
        <taxon>Phytobacter</taxon>
    </lineage>
</organism>
<dbReference type="EMBL" id="AP025334">
    <property type="protein sequence ID" value="BDD50358.1"/>
    <property type="molecule type" value="Genomic_DNA"/>
</dbReference>
<keyword evidence="2" id="KW-1185">Reference proteome</keyword>
<reference evidence="1 2" key="1">
    <citation type="submission" date="2021-12" db="EMBL/GenBank/DDBJ databases">
        <title>Complete genome sequence of Phytobacter diazotrophicus TA9734.</title>
        <authorList>
            <person name="Kubota H."/>
            <person name="Nakayama Y."/>
            <person name="Ariyoshi T."/>
        </authorList>
    </citation>
    <scope>NUCLEOTIDE SEQUENCE [LARGE SCALE GENOMIC DNA]</scope>
    <source>
        <strain evidence="1 2">TA9734</strain>
    </source>
</reference>
<evidence type="ECO:0000313" key="2">
    <source>
        <dbReference type="Proteomes" id="UP001320460"/>
    </source>
</evidence>